<comment type="catalytic activity">
    <reaction evidence="8 9">
        <text>tRNA(His) + L-histidine + ATP = L-histidyl-tRNA(His) + AMP + diphosphate + H(+)</text>
        <dbReference type="Rhea" id="RHEA:17313"/>
        <dbReference type="Rhea" id="RHEA-COMP:9665"/>
        <dbReference type="Rhea" id="RHEA-COMP:9689"/>
        <dbReference type="ChEBI" id="CHEBI:15378"/>
        <dbReference type="ChEBI" id="CHEBI:30616"/>
        <dbReference type="ChEBI" id="CHEBI:33019"/>
        <dbReference type="ChEBI" id="CHEBI:57595"/>
        <dbReference type="ChEBI" id="CHEBI:78442"/>
        <dbReference type="ChEBI" id="CHEBI:78527"/>
        <dbReference type="ChEBI" id="CHEBI:456215"/>
        <dbReference type="EC" id="6.1.1.21"/>
    </reaction>
</comment>
<evidence type="ECO:0000256" key="9">
    <source>
        <dbReference type="HAMAP-Rule" id="MF_00127"/>
    </source>
</evidence>
<keyword evidence="6 9" id="KW-0648">Protein biosynthesis</keyword>
<proteinExistence type="inferred from homology"/>
<evidence type="ECO:0000256" key="8">
    <source>
        <dbReference type="ARBA" id="ARBA00047639"/>
    </source>
</evidence>
<keyword evidence="5 9" id="KW-0067">ATP-binding</keyword>
<dbReference type="InterPro" id="IPR041715">
    <property type="entry name" value="HisRS-like_core"/>
</dbReference>
<evidence type="ECO:0000256" key="6">
    <source>
        <dbReference type="ARBA" id="ARBA00022917"/>
    </source>
</evidence>
<organism evidence="11 12">
    <name type="scientific">Carboxylicivirga marina</name>
    <dbReference type="NCBI Taxonomy" id="2800988"/>
    <lineage>
        <taxon>Bacteria</taxon>
        <taxon>Pseudomonadati</taxon>
        <taxon>Bacteroidota</taxon>
        <taxon>Bacteroidia</taxon>
        <taxon>Marinilabiliales</taxon>
        <taxon>Marinilabiliaceae</taxon>
        <taxon>Carboxylicivirga</taxon>
    </lineage>
</organism>
<keyword evidence="9" id="KW-0963">Cytoplasm</keyword>
<keyword evidence="3 9" id="KW-0436">Ligase</keyword>
<evidence type="ECO:0000256" key="3">
    <source>
        <dbReference type="ARBA" id="ARBA00022598"/>
    </source>
</evidence>
<dbReference type="Pfam" id="PF03129">
    <property type="entry name" value="HGTP_anticodon"/>
    <property type="match status" value="1"/>
</dbReference>
<dbReference type="SUPFAM" id="SSF55681">
    <property type="entry name" value="Class II aaRS and biotin synthetases"/>
    <property type="match status" value="1"/>
</dbReference>
<dbReference type="PROSITE" id="PS50862">
    <property type="entry name" value="AA_TRNA_LIGASE_II"/>
    <property type="match status" value="1"/>
</dbReference>
<evidence type="ECO:0000259" key="10">
    <source>
        <dbReference type="PROSITE" id="PS50862"/>
    </source>
</evidence>
<dbReference type="InterPro" id="IPR045864">
    <property type="entry name" value="aa-tRNA-synth_II/BPL/LPL"/>
</dbReference>
<reference evidence="11 12" key="1">
    <citation type="submission" date="2021-01" db="EMBL/GenBank/DDBJ databases">
        <title>Carboxyliciviraga sp.nov., isolated from coastal sediments.</title>
        <authorList>
            <person name="Lu D."/>
            <person name="Zhang T."/>
        </authorList>
    </citation>
    <scope>NUCLEOTIDE SEQUENCE [LARGE SCALE GENOMIC DNA]</scope>
    <source>
        <strain evidence="11 12">N1Y132</strain>
    </source>
</reference>
<dbReference type="NCBIfam" id="TIGR00442">
    <property type="entry name" value="hisS"/>
    <property type="match status" value="1"/>
</dbReference>
<evidence type="ECO:0000256" key="5">
    <source>
        <dbReference type="ARBA" id="ARBA00022840"/>
    </source>
</evidence>
<evidence type="ECO:0000256" key="4">
    <source>
        <dbReference type="ARBA" id="ARBA00022741"/>
    </source>
</evidence>
<dbReference type="SUPFAM" id="SSF52954">
    <property type="entry name" value="Class II aaRS ABD-related"/>
    <property type="match status" value="1"/>
</dbReference>
<keyword evidence="12" id="KW-1185">Reference proteome</keyword>
<name>A0ABS1HM47_9BACT</name>
<dbReference type="Gene3D" id="3.40.50.800">
    <property type="entry name" value="Anticodon-binding domain"/>
    <property type="match status" value="1"/>
</dbReference>
<dbReference type="Gene3D" id="3.30.930.10">
    <property type="entry name" value="Bira Bifunctional Protein, Domain 2"/>
    <property type="match status" value="1"/>
</dbReference>
<gene>
    <name evidence="9" type="primary">hisS</name>
    <name evidence="11" type="ORF">JIV24_15450</name>
</gene>
<dbReference type="HAMAP" id="MF_00127">
    <property type="entry name" value="His_tRNA_synth"/>
    <property type="match status" value="1"/>
</dbReference>
<evidence type="ECO:0000256" key="2">
    <source>
        <dbReference type="ARBA" id="ARBA00011738"/>
    </source>
</evidence>
<protein>
    <recommendedName>
        <fullName evidence="9">Histidine--tRNA ligase</fullName>
        <ecNumber evidence="9">6.1.1.21</ecNumber>
    </recommendedName>
    <alternativeName>
        <fullName evidence="9">Histidyl-tRNA synthetase</fullName>
        <shortName evidence="9">HisRS</shortName>
    </alternativeName>
</protein>
<comment type="subunit">
    <text evidence="2 9">Homodimer.</text>
</comment>
<dbReference type="RefSeq" id="WP_200465969.1">
    <property type="nucleotide sequence ID" value="NZ_JAENRR010000041.1"/>
</dbReference>
<keyword evidence="4 9" id="KW-0547">Nucleotide-binding</keyword>
<dbReference type="PANTHER" id="PTHR11476">
    <property type="entry name" value="HISTIDYL-TRNA SYNTHETASE"/>
    <property type="match status" value="1"/>
</dbReference>
<keyword evidence="7 9" id="KW-0030">Aminoacyl-tRNA synthetase</keyword>
<evidence type="ECO:0000256" key="1">
    <source>
        <dbReference type="ARBA" id="ARBA00008226"/>
    </source>
</evidence>
<dbReference type="Pfam" id="PF13393">
    <property type="entry name" value="tRNA-synt_His"/>
    <property type="match status" value="1"/>
</dbReference>
<sequence>MAQKPSIPKGTRDFSPVEMVKRNYIFDTVKSVFQKYGYLPIETPAMENLSTLLGKYGEEGDKLLFKILNSGDYLKKADEGLLAEKASNKVMSQISEKGLRYDLTVPFARFVVQHQNEISFPFKRYQIQPVWRADRPQKGRYREFFQCDVDVVGSNSLLNEVELIQIVDEVYRLLNINVALLLNNRKVLSGIAEIIDASDKIVDITVAIDKLDKIGLDKVNEELASKGLSQEAIDTIQPIIMLSGSNRDKIAKLREVLAASEVGQKGVDELEVVLNYLDTLNLDLEVDLDLTLARGLNYYTGAIFEVKAKDVKIGSITGGGRYDDLTGIFGLKDVSGVGISFGADRIYDVMNQLELFPKADGAKTRAMFVNFGGEDELYALRILKEVRQADINAELFPDSVKMKKQMNYANKKEIPFVLLAGEEERNNNVVTVKNMETGEQSKVSVDELIKIINI</sequence>
<dbReference type="InterPro" id="IPR036621">
    <property type="entry name" value="Anticodon-bd_dom_sf"/>
</dbReference>
<dbReference type="InterPro" id="IPR004516">
    <property type="entry name" value="HisRS/HisZ"/>
</dbReference>
<evidence type="ECO:0000256" key="7">
    <source>
        <dbReference type="ARBA" id="ARBA00023146"/>
    </source>
</evidence>
<feature type="domain" description="Aminoacyl-transfer RNA synthetases class-II family profile" evidence="10">
    <location>
        <begin position="1"/>
        <end position="397"/>
    </location>
</feature>
<dbReference type="EMBL" id="JAENRR010000041">
    <property type="protein sequence ID" value="MBK3518742.1"/>
    <property type="molecule type" value="Genomic_DNA"/>
</dbReference>
<dbReference type="InterPro" id="IPR033656">
    <property type="entry name" value="HisRS_anticodon"/>
</dbReference>
<comment type="subcellular location">
    <subcellularLocation>
        <location evidence="9">Cytoplasm</location>
    </subcellularLocation>
</comment>
<comment type="similarity">
    <text evidence="1 9">Belongs to the class-II aminoacyl-tRNA synthetase family.</text>
</comment>
<dbReference type="InterPro" id="IPR015807">
    <property type="entry name" value="His-tRNA-ligase"/>
</dbReference>
<evidence type="ECO:0000313" key="11">
    <source>
        <dbReference type="EMBL" id="MBK3518742.1"/>
    </source>
</evidence>
<comment type="caution">
    <text evidence="11">The sequence shown here is derived from an EMBL/GenBank/DDBJ whole genome shotgun (WGS) entry which is preliminary data.</text>
</comment>
<dbReference type="GO" id="GO:0004821">
    <property type="term" value="F:histidine-tRNA ligase activity"/>
    <property type="evidence" value="ECO:0007669"/>
    <property type="project" value="UniProtKB-EC"/>
</dbReference>
<dbReference type="EC" id="6.1.1.21" evidence="9"/>
<dbReference type="CDD" id="cd00773">
    <property type="entry name" value="HisRS-like_core"/>
    <property type="match status" value="1"/>
</dbReference>
<dbReference type="InterPro" id="IPR004154">
    <property type="entry name" value="Anticodon-bd"/>
</dbReference>
<accession>A0ABS1HM47</accession>
<dbReference type="InterPro" id="IPR006195">
    <property type="entry name" value="aa-tRNA-synth_II"/>
</dbReference>
<evidence type="ECO:0000313" key="12">
    <source>
        <dbReference type="Proteomes" id="UP000605676"/>
    </source>
</evidence>
<dbReference type="Proteomes" id="UP000605676">
    <property type="component" value="Unassembled WGS sequence"/>
</dbReference>
<dbReference type="PIRSF" id="PIRSF001549">
    <property type="entry name" value="His-tRNA_synth"/>
    <property type="match status" value="1"/>
</dbReference>
<dbReference type="CDD" id="cd00859">
    <property type="entry name" value="HisRS_anticodon"/>
    <property type="match status" value="1"/>
</dbReference>
<dbReference type="PANTHER" id="PTHR11476:SF7">
    <property type="entry name" value="HISTIDINE--TRNA LIGASE"/>
    <property type="match status" value="1"/>
</dbReference>